<feature type="region of interest" description="Disordered" evidence="1">
    <location>
        <begin position="258"/>
        <end position="279"/>
    </location>
</feature>
<accession>A0A4Z1CQ24</accession>
<dbReference type="Pfam" id="PF18911">
    <property type="entry name" value="PKD_4"/>
    <property type="match status" value="1"/>
</dbReference>
<proteinExistence type="predicted"/>
<dbReference type="CDD" id="cd00146">
    <property type="entry name" value="PKD"/>
    <property type="match status" value="1"/>
</dbReference>
<dbReference type="PANTHER" id="PTHR19328:SF13">
    <property type="entry name" value="HIPL1 PROTEIN"/>
    <property type="match status" value="1"/>
</dbReference>
<dbReference type="InterPro" id="IPR012938">
    <property type="entry name" value="Glc/Sorbosone_DH"/>
</dbReference>
<dbReference type="EMBL" id="SRRO01000001">
    <property type="protein sequence ID" value="TGN67036.1"/>
    <property type="molecule type" value="Genomic_DNA"/>
</dbReference>
<dbReference type="PROSITE" id="PS50093">
    <property type="entry name" value="PKD"/>
    <property type="match status" value="1"/>
</dbReference>
<dbReference type="AlphaFoldDB" id="A0A4Z1CQ24"/>
<dbReference type="Gene3D" id="2.60.40.10">
    <property type="entry name" value="Immunoglobulins"/>
    <property type="match status" value="1"/>
</dbReference>
<name>A0A4Z1CQ24_9ACTN</name>
<keyword evidence="4" id="KW-1185">Reference proteome</keyword>
<evidence type="ECO:0000256" key="1">
    <source>
        <dbReference type="SAM" id="MobiDB-lite"/>
    </source>
</evidence>
<reference evidence="3 4" key="1">
    <citation type="submission" date="2019-04" db="EMBL/GenBank/DDBJ databases">
        <title>Three New Species of Nocardioides, Nocardioides euryhalodurans sp. nov., Nocardioides seonyuensis sp. nov. and Nocardioides eburneoflavus sp. nov. Isolated from Soil.</title>
        <authorList>
            <person name="Roh S.G."/>
            <person name="Lee C."/>
            <person name="Kim M.-K."/>
            <person name="Kim S.B."/>
        </authorList>
    </citation>
    <scope>NUCLEOTIDE SEQUENCE [LARGE SCALE GENOMIC DNA]</scope>
    <source>
        <strain evidence="3 4">MMS17-SY213</strain>
    </source>
</reference>
<dbReference type="InterPro" id="IPR011042">
    <property type="entry name" value="6-blade_b-propeller_TolB-like"/>
</dbReference>
<dbReference type="InterPro" id="IPR013783">
    <property type="entry name" value="Ig-like_fold"/>
</dbReference>
<dbReference type="InterPro" id="IPR000601">
    <property type="entry name" value="PKD_dom"/>
</dbReference>
<gene>
    <name evidence="3" type="ORF">EXE59_22195</name>
</gene>
<dbReference type="InterPro" id="IPR035986">
    <property type="entry name" value="PKD_dom_sf"/>
</dbReference>
<dbReference type="PANTHER" id="PTHR19328">
    <property type="entry name" value="HEDGEHOG-INTERACTING PROTEIN"/>
    <property type="match status" value="1"/>
</dbReference>
<dbReference type="SUPFAM" id="SSF50952">
    <property type="entry name" value="Soluble quinoprotein glucose dehydrogenase"/>
    <property type="match status" value="1"/>
</dbReference>
<dbReference type="GO" id="GO:0005975">
    <property type="term" value="P:carbohydrate metabolic process"/>
    <property type="evidence" value="ECO:0007669"/>
    <property type="project" value="UniProtKB-ARBA"/>
</dbReference>
<dbReference type="Pfam" id="PF07995">
    <property type="entry name" value="GSDH"/>
    <property type="match status" value="2"/>
</dbReference>
<dbReference type="SUPFAM" id="SSF49299">
    <property type="entry name" value="PKD domain"/>
    <property type="match status" value="1"/>
</dbReference>
<organism evidence="3 4">
    <name type="scientific">Nocardioides eburneiflavus</name>
    <dbReference type="NCBI Taxonomy" id="2518372"/>
    <lineage>
        <taxon>Bacteria</taxon>
        <taxon>Bacillati</taxon>
        <taxon>Actinomycetota</taxon>
        <taxon>Actinomycetes</taxon>
        <taxon>Propionibacteriales</taxon>
        <taxon>Nocardioidaceae</taxon>
        <taxon>Nocardioides</taxon>
    </lineage>
</organism>
<dbReference type="InterPro" id="IPR011041">
    <property type="entry name" value="Quinoprot_gluc/sorb_DH_b-prop"/>
</dbReference>
<protein>
    <submittedName>
        <fullName evidence="3">PKD domain-containing protein</fullName>
    </submittedName>
</protein>
<comment type="caution">
    <text evidence="3">The sequence shown here is derived from an EMBL/GenBank/DDBJ whole genome shotgun (WGS) entry which is preliminary data.</text>
</comment>
<evidence type="ECO:0000313" key="4">
    <source>
        <dbReference type="Proteomes" id="UP000297496"/>
    </source>
</evidence>
<dbReference type="OrthoDB" id="159306at2"/>
<evidence type="ECO:0000313" key="3">
    <source>
        <dbReference type="EMBL" id="TGN67036.1"/>
    </source>
</evidence>
<dbReference type="Proteomes" id="UP000297496">
    <property type="component" value="Unassembled WGS sequence"/>
</dbReference>
<evidence type="ECO:0000259" key="2">
    <source>
        <dbReference type="PROSITE" id="PS50093"/>
    </source>
</evidence>
<dbReference type="SMART" id="SM00089">
    <property type="entry name" value="PKD"/>
    <property type="match status" value="1"/>
</dbReference>
<dbReference type="Gene3D" id="2.120.10.30">
    <property type="entry name" value="TolB, C-terminal domain"/>
    <property type="match status" value="1"/>
</dbReference>
<feature type="domain" description="PKD" evidence="2">
    <location>
        <begin position="504"/>
        <end position="589"/>
    </location>
</feature>
<sequence length="775" mass="80920">MAIITATGRVVAGPGSPAGLARWRILLVTLLAASSAAFVALGSTDARGASTLPSGFRETVVLSGLTNPTAVRFAADGRVFVAEKRGVIKVFDSLTDATPDVFADLNVNVHNFWDRGLLGMALDPSFPAEPYVYVLYTYDHVLGSSAAAPRWGTPGVYSDPCPTPPGATADGCVVSGRLSRLQASGNAMTGPEHVLVEDWCQQYPSHSIGSVEFGRDGALYASGGDGASFNFVDYGQDGSPVNPCGDPPGTVGSALTPPTAEGGALRSQDLRTPSDPVSLDGTVIRVDRATGAGVAGNPLAASADPNARRIISYGLRNPFRITPRPGTDEIWVGDVGWNDWEEINVIPSAGQMQNFGWPCYEGAQRQSGYDSANLTMCENLYASPGAVTAPYHAYHHSNRVVPNETCPTGSSSVAGLQFEFAASQHSYPAEYDDALFFADYSRDCIWVMPKGADGKPAPGLVRTFVSGAANPVNLQVGPGGDLFYVDFDGGTIRRIHYEAGGQAPVAVATATPTSGAAPLTVSFDGTASYDPDPGDVITHAWDLDGDGAFDDSTSAQPTYTYTVSGTFAASLRVTDSDGLTATDTLVISVGNTAPTPTIQTPTSGTAWKVGDVLSFSGSATDAQDGAMPPSALSWELLMQHCPSNCHSHQVQTWPGVASGSFTAPDHEYPSHLELRLTATDSGGMQATRSVRLDPRTVSLTFQTNPGGLSLTVGGSTAKASFTRTVIVGSTNSISAPAPQKKGSKTYQFVSWSDGGAQTHDVVAPATSQTFTARFR</sequence>
<dbReference type="InterPro" id="IPR022409">
    <property type="entry name" value="PKD/Chitinase_dom"/>
</dbReference>